<feature type="chain" id="PRO_5025004903" evidence="1">
    <location>
        <begin position="20"/>
        <end position="68"/>
    </location>
</feature>
<dbReference type="AlphaFoldDB" id="A0A656HL08"/>
<dbReference type="EMBL" id="JH651384">
    <property type="protein sequence ID" value="EIJ35705.1"/>
    <property type="molecule type" value="Genomic_DNA"/>
</dbReference>
<dbReference type="RefSeq" id="WP_002709605.1">
    <property type="nucleotide sequence ID" value="NZ_JH651384.1"/>
</dbReference>
<organism evidence="2 3">
    <name type="scientific">Thiothrix nivea (strain ATCC 35100 / DSM 5205 / JP2)</name>
    <dbReference type="NCBI Taxonomy" id="870187"/>
    <lineage>
        <taxon>Bacteria</taxon>
        <taxon>Pseudomonadati</taxon>
        <taxon>Pseudomonadota</taxon>
        <taxon>Gammaproteobacteria</taxon>
        <taxon>Thiotrichales</taxon>
        <taxon>Thiotrichaceae</taxon>
        <taxon>Thiothrix</taxon>
    </lineage>
</organism>
<gene>
    <name evidence="2" type="ORF">Thini_3182</name>
</gene>
<evidence type="ECO:0000313" key="2">
    <source>
        <dbReference type="EMBL" id="EIJ35705.1"/>
    </source>
</evidence>
<feature type="signal peptide" evidence="1">
    <location>
        <begin position="1"/>
        <end position="19"/>
    </location>
</feature>
<keyword evidence="3" id="KW-1185">Reference proteome</keyword>
<dbReference type="Proteomes" id="UP000005317">
    <property type="component" value="Unassembled WGS sequence"/>
</dbReference>
<keyword evidence="1" id="KW-0732">Signal</keyword>
<evidence type="ECO:0000256" key="1">
    <source>
        <dbReference type="SAM" id="SignalP"/>
    </source>
</evidence>
<sequence precursor="true">MFKFAMTTVLSLMMFAAVAASDQLTTTPAAAHKLQVIIKNESIAPGTCRIHFEDASTKDVACAPSAAE</sequence>
<reference evidence="3" key="1">
    <citation type="journal article" date="2011" name="Stand. Genomic Sci.">
        <title>Genome sequence of the filamentous, gliding Thiothrix nivea neotype strain (JP2(T)).</title>
        <authorList>
            <person name="Lapidus A."/>
            <person name="Nolan M."/>
            <person name="Lucas S."/>
            <person name="Glavina Del Rio T."/>
            <person name="Tice H."/>
            <person name="Cheng J.F."/>
            <person name="Tapia R."/>
            <person name="Han C."/>
            <person name="Goodwin L."/>
            <person name="Pitluck S."/>
            <person name="Liolios K."/>
            <person name="Pagani I."/>
            <person name="Ivanova N."/>
            <person name="Huntemann M."/>
            <person name="Mavromatis K."/>
            <person name="Mikhailova N."/>
            <person name="Pati A."/>
            <person name="Chen A."/>
            <person name="Palaniappan K."/>
            <person name="Land M."/>
            <person name="Brambilla E.M."/>
            <person name="Rohde M."/>
            <person name="Abt B."/>
            <person name="Verbarg S."/>
            <person name="Goker M."/>
            <person name="Bristow J."/>
            <person name="Eisen J.A."/>
            <person name="Markowitz V."/>
            <person name="Hugenholtz P."/>
            <person name="Kyrpides N.C."/>
            <person name="Klenk H.P."/>
            <person name="Woyke T."/>
        </authorList>
    </citation>
    <scope>NUCLEOTIDE SEQUENCE [LARGE SCALE GENOMIC DNA]</scope>
    <source>
        <strain evidence="3">ATCC 35100 / DSM 5205 / JP2</strain>
    </source>
</reference>
<name>A0A656HL08_THINJ</name>
<accession>A0A656HL08</accession>
<evidence type="ECO:0000313" key="3">
    <source>
        <dbReference type="Proteomes" id="UP000005317"/>
    </source>
</evidence>
<protein>
    <submittedName>
        <fullName evidence="2">Uncharacterized protein</fullName>
    </submittedName>
</protein>
<proteinExistence type="predicted"/>